<evidence type="ECO:0000256" key="7">
    <source>
        <dbReference type="ARBA" id="ARBA00023132"/>
    </source>
</evidence>
<evidence type="ECO:0000256" key="8">
    <source>
        <dbReference type="ARBA" id="ARBA00023242"/>
    </source>
</evidence>
<name>A0A2I0ANV7_9ASPA</name>
<dbReference type="EMBL" id="KZ451969">
    <property type="protein sequence ID" value="PKA57242.1"/>
    <property type="molecule type" value="Genomic_DNA"/>
</dbReference>
<evidence type="ECO:0000256" key="9">
    <source>
        <dbReference type="RuleBase" id="RU365073"/>
    </source>
</evidence>
<gene>
    <name evidence="10" type="primary">NUP85</name>
    <name evidence="10" type="ORF">AXF42_Ash002546</name>
</gene>
<dbReference type="GO" id="GO:0006406">
    <property type="term" value="P:mRNA export from nucleus"/>
    <property type="evidence" value="ECO:0007669"/>
    <property type="project" value="TreeGrafter"/>
</dbReference>
<proteinExistence type="inferred from homology"/>
<keyword evidence="7 9" id="KW-0906">Nuclear pore complex</keyword>
<keyword evidence="5 9" id="KW-0653">Protein transport</keyword>
<keyword evidence="3 9" id="KW-0813">Transport</keyword>
<dbReference type="AlphaFoldDB" id="A0A2I0ANV7"/>
<comment type="similarity">
    <text evidence="2 9">Belongs to the nucleoporin Nup85 family.</text>
</comment>
<evidence type="ECO:0000256" key="2">
    <source>
        <dbReference type="ARBA" id="ARBA00005573"/>
    </source>
</evidence>
<evidence type="ECO:0000313" key="10">
    <source>
        <dbReference type="EMBL" id="PKA57242.1"/>
    </source>
</evidence>
<evidence type="ECO:0000256" key="5">
    <source>
        <dbReference type="ARBA" id="ARBA00022927"/>
    </source>
</evidence>
<keyword evidence="8 9" id="KW-0539">Nucleus</keyword>
<sequence length="632" mass="71019">MPGRPSDTKDALVPFPPEAETVPLYPVQHGVKPPIFRVFVSWSRGNVLQVACIRPIEDESVREERNGAGEGGDIGGKVMEVKLGASDGNVEEAERRRIAYGSVAPFALLQSRRNSLATIYRVSSSSSVTEWWQHVLEYSKSISELLGNTALPSSSVIEDPKMVFQATARPTPLKAAWQLMEIFYVDRHSFPWILECLVDWLGEYDGLLSDTEVIVHRKLVKLQEKLVNVQVIEDDSEYWEGISSALSIGWLEVVVKLLRLHGSYQLDQLDSRETENGLVEAVAVLVSTMPRMRLDLPMGKLGQCYRTKPDFVKGLEEMEGLAQKCMQLKQCPTSSGLVGLLIGILGESTEVVMAECLKSFGPWMVTHSLELLTTDSDQTEILLHEERYSLGGISIMELHRLIYAQVLSSHPLTWQIAPTYLVSCPKQGLGLLEILLYKQPLQNHVMILKNLEICRLYELERISSCVKEIAGIYHWKHGRKGCGIYWFQQAHDEARLNHIAQKLFECVGIADETSKRWEGLIELLGPEVESAGGLGFLHKYQNFKKSLQKVKDASSTDAAQQTVELLIQVKLLNWRDRPLLNVTETNLLLSKLQELSTAKLRPEFYQSDLPPRALSSVRLALATNLSRTFLEG</sequence>
<dbReference type="PANTHER" id="PTHR13373:SF21">
    <property type="entry name" value="NUCLEAR PORE COMPLEX PROTEIN NUP85"/>
    <property type="match status" value="1"/>
</dbReference>
<dbReference type="STRING" id="1088818.A0A2I0ANV7"/>
<evidence type="ECO:0000256" key="3">
    <source>
        <dbReference type="ARBA" id="ARBA00022448"/>
    </source>
</evidence>
<dbReference type="GO" id="GO:0031080">
    <property type="term" value="C:nuclear pore outer ring"/>
    <property type="evidence" value="ECO:0007669"/>
    <property type="project" value="TreeGrafter"/>
</dbReference>
<keyword evidence="9" id="KW-0472">Membrane</keyword>
<dbReference type="GO" id="GO:0006606">
    <property type="term" value="P:protein import into nucleus"/>
    <property type="evidence" value="ECO:0007669"/>
    <property type="project" value="TreeGrafter"/>
</dbReference>
<keyword evidence="11" id="KW-1185">Reference proteome</keyword>
<reference evidence="10 11" key="1">
    <citation type="journal article" date="2017" name="Nature">
        <title>The Apostasia genome and the evolution of orchids.</title>
        <authorList>
            <person name="Zhang G.Q."/>
            <person name="Liu K.W."/>
            <person name="Li Z."/>
            <person name="Lohaus R."/>
            <person name="Hsiao Y.Y."/>
            <person name="Niu S.C."/>
            <person name="Wang J.Y."/>
            <person name="Lin Y.C."/>
            <person name="Xu Q."/>
            <person name="Chen L.J."/>
            <person name="Yoshida K."/>
            <person name="Fujiwara S."/>
            <person name="Wang Z.W."/>
            <person name="Zhang Y.Q."/>
            <person name="Mitsuda N."/>
            <person name="Wang M."/>
            <person name="Liu G.H."/>
            <person name="Pecoraro L."/>
            <person name="Huang H.X."/>
            <person name="Xiao X.J."/>
            <person name="Lin M."/>
            <person name="Wu X.Y."/>
            <person name="Wu W.L."/>
            <person name="Chen Y.Y."/>
            <person name="Chang S.B."/>
            <person name="Sakamoto S."/>
            <person name="Ohme-Takagi M."/>
            <person name="Yagi M."/>
            <person name="Zeng S.J."/>
            <person name="Shen C.Y."/>
            <person name="Yeh C.M."/>
            <person name="Luo Y.B."/>
            <person name="Tsai W.C."/>
            <person name="Van de Peer Y."/>
            <person name="Liu Z.J."/>
        </authorList>
    </citation>
    <scope>NUCLEOTIDE SEQUENCE [LARGE SCALE GENOMIC DNA]</scope>
    <source>
        <strain evidence="11">cv. Shenzhen</strain>
        <tissue evidence="10">Stem</tissue>
    </source>
</reference>
<dbReference type="GO" id="GO:0017056">
    <property type="term" value="F:structural constituent of nuclear pore"/>
    <property type="evidence" value="ECO:0007669"/>
    <property type="project" value="TreeGrafter"/>
</dbReference>
<dbReference type="GO" id="GO:0045893">
    <property type="term" value="P:positive regulation of DNA-templated transcription"/>
    <property type="evidence" value="ECO:0007669"/>
    <property type="project" value="TreeGrafter"/>
</dbReference>
<evidence type="ECO:0000256" key="6">
    <source>
        <dbReference type="ARBA" id="ARBA00023010"/>
    </source>
</evidence>
<protein>
    <recommendedName>
        <fullName evidence="9">Nuclear pore complex protein Nup85</fullName>
    </recommendedName>
</protein>
<keyword evidence="6 9" id="KW-0811">Translocation</keyword>
<accession>A0A2I0ANV7</accession>
<evidence type="ECO:0000313" key="11">
    <source>
        <dbReference type="Proteomes" id="UP000236161"/>
    </source>
</evidence>
<comment type="subunit">
    <text evidence="9">Component of the nuclear pore complex (NPC).</text>
</comment>
<keyword evidence="4 9" id="KW-0509">mRNA transport</keyword>
<evidence type="ECO:0000256" key="4">
    <source>
        <dbReference type="ARBA" id="ARBA00022816"/>
    </source>
</evidence>
<dbReference type="InterPro" id="IPR011502">
    <property type="entry name" value="Nucleoporin_Nup85"/>
</dbReference>
<dbReference type="Pfam" id="PF07575">
    <property type="entry name" value="Nucleopor_Nup85"/>
    <property type="match status" value="2"/>
</dbReference>
<comment type="subcellular location">
    <subcellularLocation>
        <location evidence="1 9">Nucleus</location>
        <location evidence="1 9">Nuclear pore complex</location>
    </subcellularLocation>
</comment>
<comment type="function">
    <text evidence="9">Functions as a component of the nuclear pore complex (NPC).</text>
</comment>
<dbReference type="OrthoDB" id="17644at2759"/>
<dbReference type="PANTHER" id="PTHR13373">
    <property type="entry name" value="FROUNT PROTEIN-RELATED"/>
    <property type="match status" value="1"/>
</dbReference>
<evidence type="ECO:0000256" key="1">
    <source>
        <dbReference type="ARBA" id="ARBA00004567"/>
    </source>
</evidence>
<dbReference type="GO" id="GO:0031965">
    <property type="term" value="C:nuclear membrane"/>
    <property type="evidence" value="ECO:0007669"/>
    <property type="project" value="UniProtKB-UniRule"/>
</dbReference>
<dbReference type="Proteomes" id="UP000236161">
    <property type="component" value="Unassembled WGS sequence"/>
</dbReference>
<organism evidence="10 11">
    <name type="scientific">Apostasia shenzhenica</name>
    <dbReference type="NCBI Taxonomy" id="1088818"/>
    <lineage>
        <taxon>Eukaryota</taxon>
        <taxon>Viridiplantae</taxon>
        <taxon>Streptophyta</taxon>
        <taxon>Embryophyta</taxon>
        <taxon>Tracheophyta</taxon>
        <taxon>Spermatophyta</taxon>
        <taxon>Magnoliopsida</taxon>
        <taxon>Liliopsida</taxon>
        <taxon>Asparagales</taxon>
        <taxon>Orchidaceae</taxon>
        <taxon>Apostasioideae</taxon>
        <taxon>Apostasia</taxon>
    </lineage>
</organism>